<evidence type="ECO:0000259" key="11">
    <source>
        <dbReference type="Pfam" id="PF16418"/>
    </source>
</evidence>
<dbReference type="Proteomes" id="UP000006729">
    <property type="component" value="Chromosome 14"/>
</dbReference>
<dbReference type="Pfam" id="PF16415">
    <property type="entry name" value="CNOT1_CAF1_bind"/>
    <property type="match status" value="1"/>
</dbReference>
<dbReference type="Gene3D" id="1.25.40.790">
    <property type="match status" value="1"/>
</dbReference>
<keyword evidence="4" id="KW-0804">Transcription</keyword>
<dbReference type="CDD" id="cd20710">
    <property type="entry name" value="NOT1_connector"/>
    <property type="match status" value="1"/>
</dbReference>
<dbReference type="InterPro" id="IPR007196">
    <property type="entry name" value="CCR4-Not_Not1_C"/>
</dbReference>
<sequence length="2380" mass="264525">MIELSSTIPSQIRFLLHTLNEANVDSVFRDLCQFMEYGFEGSVLTLQTCLEYLKTDLKNIQLEPVLVSVFKFVLDKPNSTTVFCQSLRSLEITENFLEKLSNSLKLSVAEKIGIGLALTDAENADTRMFAKKFCMAQIEELCANPVLISSVDQVQNIVMFLQRSEGLSKHVDNFMQMLSLMQSKDVTPFVLTPLISDELREANFWRNMDLFHGSTESEFDAILAEMEKEMSLGDIVKELGYGCTFDALHCKEILSPFLPLSEVTISKILGTIARNLTGLEDNQSTFSTFGLALGCDITTDLQQLSSWDVDILVKTIKQLAPGTNWIQVIENLDHEGFYIPNEEAFSFLMSAYRQACQNPFPLHAICGSLWKNTEGQLSFLKHAVLAPPEMFTFAHSGRQLNYMDAVHGHKFQVGHANHAWLCLDLLDVLCQLAETGHASSVRSILEYPLKHCPELLLLGMFNINTAYSLLQYEVSFRVFPLILKSPACGGMMLYLWHLNPNLVLRGFVEAGNVESNIMTKILDVCQELKILPSVLDMIPFPSGIRLAALASRKELIDLEKWLSNNLITYKDSFFEECLRFLKEIQLGGSQDFSAKPFHHQSNIVNHYSETSSSFLKVLQAHTSLIISTQLSEEMERLHVTVMDSNPRLQNGSSADSSTPDGFSDDVEAEANSYFQQMFSGQLTIDAMVQMLARFKESSVKREQLIFECMIGNLFEEYRFFPKYPERQLKIAALLFGSVIKHQLVTHLTLGIALRGVLDALRKPPDSKMFVFGTKSLEQFVDRLIEWPQYCNHILQISHLRGTHTELVAFIERALARISSGHLESDGTNNASAAHHHGLLQAASVNGESNSINIPQLGQQLSSTLHSQQRHESSLDDRLKASAAPFNDTKPFLSSGGQSSAASSDASSIQKNTVTSSSLLSSSPGFVRPSRAVTSTRFGSALNIETLVAAAERRETHIEAPGSEIQDKISFIINNISVANVEAKAKEFIEILKEQHYPWFAQYMVMKRASIEPNFHDLYLKFLDKVYSKALSKEIVQNSYENCKVLLGSELIKSSSEERSLLKNLGSWLGKLTIGRNQVLRAREIDPKSLIIEAYEKGLMIAVIPFTSKVLEPCQSSLAYQPPNPWTMGILGLLAEIYSMPNLKMNLKFDIEVLFKNLGVDMKDIAPTSLLKDRKREIEGNPDFSNKDVGASQPQLVPEVKSGIISPLNHVELPLEVASPPNSGGHAHLLSQYTSPVHALMEDDKLAALGLSDQLPSAQGLFQATPSQSTFFLCCWQLPTAIPNIGTHVIINQKLNSWGLHVHFQRLVPAVMDRAIKDIVSGIVQRSVSIATQTTKELVLKDYAMESDETRIYNAAHLMVASLAGSLAHVTCKEPLRSSISSQLRNSVQSFSLTSEILEHAVQLVTNDNLDLGCAVIEQAATDKAIQTIDTEIAQQLVRRKHRDGVGQTFFDANMYTQSSMGVVPEALRPKPGHLSVSQQRVYEDFVRLPWQNQSSHSSHVIPAGSASSGASGLASAYGSVSSDVASEAIESNSAALLSASSIHSAAADGVIPQSSENNSISASFSATAASSELHPVESSDVKELGVSSEPSLAASERAGSSVADASLNTRDALDKYQIIAQKLETLVASDSREAEIQGVVTEVPEIILRCVSRDEAALAVAQKVFKGLYENASNSFYVNACLAILAAIRDVCKLVVKELTSWVIYSDEERKFNKDITLGLISSELLNLAEYNVHMAKLIDGGRNKAATDFAISLVQALVVEESNVISELHNLVDALAKLAAKSGSAESLQQLIEIVRNPGANAASLTSLTLGKEDKARQSRDKKPISQLIANREDYGNIESVEPEGFREQVSMFFAEWYRICELPGANDAASTHYIFQLHQNGLLKGDEMTDRFFRVLTELSVAHCLSSEVINSSALQSPQQVQSLSFLAIDIYAKLVLSILKVEQGSSKLFLLSKILSVTMKLIQKDSEERKNSFNARPYFRLFISWLQDLLSPEPVIDGVNFQILTAFAGVFHNLQPLKVPGFSYVWLSLVSHRSFMPRLLTGNAQKGWPYVQRLLVDLFQFLEPYLRNAELAVPVHLLYKGTLRVLLVLLHDFPEFLCDYHFTFCDVIPPSCIQMRNIILSAFPLNMRLPDPSTPNLKIDLLPEIMEPPRIFSEVDAALKAKQMKADVDEYLKTRQQGSSFLTELKQRLLLIPSEAASAGTRYNVPLINSLVLYAGMQQLQARTPHGQSAGNTVPLAVFLVDAALDIYQTLILDLDTEGRYLFLNAVANQLRYPNNHTHYFSFVLLYLFAESNQEIIQEQITRVLLERLIVNRPHPWGLLITFIELIKNPRYNFWNRSFIRCAPEIEKLFESVARSCGGLKPMDDSMVSSWVSESAH</sequence>
<evidence type="ECO:0000259" key="8">
    <source>
        <dbReference type="Pfam" id="PF12842"/>
    </source>
</evidence>
<dbReference type="FunFam" id="1.25.40.790:FF:000002">
    <property type="entry name" value="Transcription regulator"/>
    <property type="match status" value="1"/>
</dbReference>
<feature type="domain" description="CCR4-NOT transcription complex subunit 1-like NOT1 connector" evidence="12">
    <location>
        <begin position="1624"/>
        <end position="1798"/>
    </location>
</feature>
<evidence type="ECO:0000256" key="4">
    <source>
        <dbReference type="ARBA" id="ARBA00023163"/>
    </source>
</evidence>
<dbReference type="FunFam" id="1.25.40.180:FF:000012">
    <property type="entry name" value="Ccr4-Not transcription complex subunit"/>
    <property type="match status" value="1"/>
</dbReference>
<keyword evidence="3" id="KW-0805">Transcription regulation</keyword>
<keyword evidence="14" id="KW-1185">Reference proteome</keyword>
<evidence type="ECO:0000259" key="9">
    <source>
        <dbReference type="Pfam" id="PF16415"/>
    </source>
</evidence>
<evidence type="ECO:0000256" key="3">
    <source>
        <dbReference type="ARBA" id="ARBA00023015"/>
    </source>
</evidence>
<dbReference type="Gene3D" id="1.25.40.180">
    <property type="match status" value="1"/>
</dbReference>
<feature type="domain" description="CCR4-Not complex component Not1 C-terminal" evidence="7">
    <location>
        <begin position="1999"/>
        <end position="2357"/>
    </location>
</feature>
<feature type="domain" description="CCR4-NOT transcription complex subunit 1 HEAT repeat" evidence="11">
    <location>
        <begin position="476"/>
        <end position="619"/>
    </location>
</feature>
<evidence type="ECO:0000256" key="1">
    <source>
        <dbReference type="ARBA" id="ARBA00004123"/>
    </source>
</evidence>
<dbReference type="PANTHER" id="PTHR13162">
    <property type="entry name" value="CCR4-NOT TRANSCRIPTION COMPLEX"/>
    <property type="match status" value="1"/>
</dbReference>
<accession>A0A2K1XR38</accession>
<dbReference type="InterPro" id="IPR032193">
    <property type="entry name" value="CNOT1_TTP_bind"/>
</dbReference>
<organism evidence="13 14">
    <name type="scientific">Populus trichocarpa</name>
    <name type="common">Western balsam poplar</name>
    <name type="synonym">Populus balsamifera subsp. trichocarpa</name>
    <dbReference type="NCBI Taxonomy" id="3694"/>
    <lineage>
        <taxon>Eukaryota</taxon>
        <taxon>Viridiplantae</taxon>
        <taxon>Streptophyta</taxon>
        <taxon>Embryophyta</taxon>
        <taxon>Tracheophyta</taxon>
        <taxon>Spermatophyta</taxon>
        <taxon>Magnoliopsida</taxon>
        <taxon>eudicotyledons</taxon>
        <taxon>Gunneridae</taxon>
        <taxon>Pentapetalae</taxon>
        <taxon>rosids</taxon>
        <taxon>fabids</taxon>
        <taxon>Malpighiales</taxon>
        <taxon>Salicaceae</taxon>
        <taxon>Saliceae</taxon>
        <taxon>Populus</taxon>
    </lineage>
</organism>
<feature type="compositionally biased region" description="Low complexity" evidence="6">
    <location>
        <begin position="893"/>
        <end position="906"/>
    </location>
</feature>
<dbReference type="Pfam" id="PF16418">
    <property type="entry name" value="CNOT1_HEAT"/>
    <property type="match status" value="1"/>
</dbReference>
<dbReference type="FunFam" id="1.25.40.840:FF:000003">
    <property type="entry name" value="Transcription regulator"/>
    <property type="match status" value="1"/>
</dbReference>
<dbReference type="InterPro" id="IPR032194">
    <property type="entry name" value="CNOT1_HEAT"/>
</dbReference>
<dbReference type="Pfam" id="PF04054">
    <property type="entry name" value="Not1"/>
    <property type="match status" value="1"/>
</dbReference>
<dbReference type="InterPro" id="IPR032191">
    <property type="entry name" value="CNOT1_CAF1_bind"/>
</dbReference>
<evidence type="ECO:0000259" key="12">
    <source>
        <dbReference type="Pfam" id="PF25097"/>
    </source>
</evidence>
<dbReference type="GO" id="GO:0000289">
    <property type="term" value="P:nuclear-transcribed mRNA poly(A) tail shortening"/>
    <property type="evidence" value="ECO:0007669"/>
    <property type="project" value="UniProtKB-ARBA"/>
</dbReference>
<proteinExistence type="predicted"/>
<dbReference type="GO" id="GO:0030015">
    <property type="term" value="C:CCR4-NOT core complex"/>
    <property type="evidence" value="ECO:0007669"/>
    <property type="project" value="InterPro"/>
</dbReference>
<keyword evidence="2" id="KW-0678">Repressor</keyword>
<dbReference type="Gene3D" id="1.25.40.800">
    <property type="match status" value="1"/>
</dbReference>
<dbReference type="ExpressionAtlas" id="A0A2K1XR38">
    <property type="expression patterns" value="baseline and differential"/>
</dbReference>
<dbReference type="Pfam" id="PF12842">
    <property type="entry name" value="DUF3819"/>
    <property type="match status" value="1"/>
</dbReference>
<evidence type="ECO:0000256" key="2">
    <source>
        <dbReference type="ARBA" id="ARBA00022491"/>
    </source>
</evidence>
<evidence type="ECO:0000256" key="5">
    <source>
        <dbReference type="ARBA" id="ARBA00023242"/>
    </source>
</evidence>
<reference evidence="13 14" key="1">
    <citation type="journal article" date="2006" name="Science">
        <title>The genome of black cottonwood, Populus trichocarpa (Torr. &amp; Gray).</title>
        <authorList>
            <person name="Tuskan G.A."/>
            <person name="Difazio S."/>
            <person name="Jansson S."/>
            <person name="Bohlmann J."/>
            <person name="Grigoriev I."/>
            <person name="Hellsten U."/>
            <person name="Putnam N."/>
            <person name="Ralph S."/>
            <person name="Rombauts S."/>
            <person name="Salamov A."/>
            <person name="Schein J."/>
            <person name="Sterck L."/>
            <person name="Aerts A."/>
            <person name="Bhalerao R.R."/>
            <person name="Bhalerao R.P."/>
            <person name="Blaudez D."/>
            <person name="Boerjan W."/>
            <person name="Brun A."/>
            <person name="Brunner A."/>
            <person name="Busov V."/>
            <person name="Campbell M."/>
            <person name="Carlson J."/>
            <person name="Chalot M."/>
            <person name="Chapman J."/>
            <person name="Chen G.L."/>
            <person name="Cooper D."/>
            <person name="Coutinho P.M."/>
            <person name="Couturier J."/>
            <person name="Covert S."/>
            <person name="Cronk Q."/>
            <person name="Cunningham R."/>
            <person name="Davis J."/>
            <person name="Degroeve S."/>
            <person name="Dejardin A."/>
            <person name="Depamphilis C."/>
            <person name="Detter J."/>
            <person name="Dirks B."/>
            <person name="Dubchak I."/>
            <person name="Duplessis S."/>
            <person name="Ehlting J."/>
            <person name="Ellis B."/>
            <person name="Gendler K."/>
            <person name="Goodstein D."/>
            <person name="Gribskov M."/>
            <person name="Grimwood J."/>
            <person name="Groover A."/>
            <person name="Gunter L."/>
            <person name="Hamberger B."/>
            <person name="Heinze B."/>
            <person name="Helariutta Y."/>
            <person name="Henrissat B."/>
            <person name="Holligan D."/>
            <person name="Holt R."/>
            <person name="Huang W."/>
            <person name="Islam-Faridi N."/>
            <person name="Jones S."/>
            <person name="Jones-Rhoades M."/>
            <person name="Jorgensen R."/>
            <person name="Joshi C."/>
            <person name="Kangasjarvi J."/>
            <person name="Karlsson J."/>
            <person name="Kelleher C."/>
            <person name="Kirkpatrick R."/>
            <person name="Kirst M."/>
            <person name="Kohler A."/>
            <person name="Kalluri U."/>
            <person name="Larimer F."/>
            <person name="Leebens-Mack J."/>
            <person name="Leple J.C."/>
            <person name="Locascio P."/>
            <person name="Lou Y."/>
            <person name="Lucas S."/>
            <person name="Martin F."/>
            <person name="Montanini B."/>
            <person name="Napoli C."/>
            <person name="Nelson D.R."/>
            <person name="Nelson C."/>
            <person name="Nieminen K."/>
            <person name="Nilsson O."/>
            <person name="Pereda V."/>
            <person name="Peter G."/>
            <person name="Philippe R."/>
            <person name="Pilate G."/>
            <person name="Poliakov A."/>
            <person name="Razumovskaya J."/>
            <person name="Richardson P."/>
            <person name="Rinaldi C."/>
            <person name="Ritland K."/>
            <person name="Rouze P."/>
            <person name="Ryaboy D."/>
            <person name="Schmutz J."/>
            <person name="Schrader J."/>
            <person name="Segerman B."/>
            <person name="Shin H."/>
            <person name="Siddiqui A."/>
            <person name="Sterky F."/>
            <person name="Terry A."/>
            <person name="Tsai C.J."/>
            <person name="Uberbacher E."/>
            <person name="Unneberg P."/>
            <person name="Vahala J."/>
            <person name="Wall K."/>
            <person name="Wessler S."/>
            <person name="Yang G."/>
            <person name="Yin T."/>
            <person name="Douglas C."/>
            <person name="Marra M."/>
            <person name="Sandberg G."/>
            <person name="Van de Peer Y."/>
            <person name="Rokhsar D."/>
        </authorList>
    </citation>
    <scope>NUCLEOTIDE SEQUENCE [LARGE SCALE GENOMIC DNA]</scope>
    <source>
        <strain evidence="14">cv. Nisqually</strain>
    </source>
</reference>
<dbReference type="Gene3D" id="1.25.40.840">
    <property type="entry name" value="CCR4-NOT transcription complex subunit 1 TTP binding domain"/>
    <property type="match status" value="1"/>
</dbReference>
<evidence type="ECO:0008006" key="15">
    <source>
        <dbReference type="Google" id="ProtNLM"/>
    </source>
</evidence>
<comment type="subcellular location">
    <subcellularLocation>
        <location evidence="1">Nucleus</location>
    </subcellularLocation>
</comment>
<feature type="domain" description="CCR4-NOT transcription complex subunit 1" evidence="8">
    <location>
        <begin position="1302"/>
        <end position="1441"/>
    </location>
</feature>
<dbReference type="Pfam" id="PF16417">
    <property type="entry name" value="CNOT1_TTP_bind"/>
    <property type="match status" value="1"/>
</dbReference>
<gene>
    <name evidence="13" type="ORF">POPTR_014G058800</name>
</gene>
<keyword evidence="5" id="KW-0539">Nucleus</keyword>
<evidence type="ECO:0000259" key="10">
    <source>
        <dbReference type="Pfam" id="PF16417"/>
    </source>
</evidence>
<evidence type="ECO:0000313" key="14">
    <source>
        <dbReference type="Proteomes" id="UP000006729"/>
    </source>
</evidence>
<dbReference type="InterPro" id="IPR055454">
    <property type="entry name" value="CNOT1-like_NOT1_connector"/>
</dbReference>
<evidence type="ECO:0000259" key="7">
    <source>
        <dbReference type="Pfam" id="PF04054"/>
    </source>
</evidence>
<dbReference type="PANTHER" id="PTHR13162:SF8">
    <property type="entry name" value="CCR4-NOT TRANSCRIPTION COMPLEX SUBUNIT 1"/>
    <property type="match status" value="1"/>
</dbReference>
<dbReference type="InterPro" id="IPR040398">
    <property type="entry name" value="Not1"/>
</dbReference>
<evidence type="ECO:0000313" key="13">
    <source>
        <dbReference type="EMBL" id="PNT03241.1"/>
    </source>
</evidence>
<dbReference type="InterPro" id="IPR024557">
    <property type="entry name" value="CNOT1_dom_4"/>
</dbReference>
<dbReference type="FunFam" id="1.25.40.800:FF:000001">
    <property type="entry name" value="CCR4-NOT transcription complex subunit 1"/>
    <property type="match status" value="1"/>
</dbReference>
<feature type="region of interest" description="Disordered" evidence="6">
    <location>
        <begin position="885"/>
        <end position="906"/>
    </location>
</feature>
<dbReference type="Pfam" id="PF25097">
    <property type="entry name" value="ARM_Cnot1"/>
    <property type="match status" value="1"/>
</dbReference>
<dbReference type="GO" id="GO:0005634">
    <property type="term" value="C:nucleus"/>
    <property type="evidence" value="ECO:0007669"/>
    <property type="project" value="UniProtKB-SubCell"/>
</dbReference>
<feature type="domain" description="CCR4-NOT transcription complex subunit 1 CAF1-binding" evidence="9">
    <location>
        <begin position="957"/>
        <end position="1177"/>
    </location>
</feature>
<name>A0A2K1XR38_POPTR</name>
<evidence type="ECO:0000256" key="6">
    <source>
        <dbReference type="SAM" id="MobiDB-lite"/>
    </source>
</evidence>
<feature type="domain" description="CCR4-NOT transcription complex subunit 1 TTP binding" evidence="10">
    <location>
        <begin position="643"/>
        <end position="816"/>
    </location>
</feature>
<dbReference type="GO" id="GO:0017148">
    <property type="term" value="P:negative regulation of translation"/>
    <property type="evidence" value="ECO:0007669"/>
    <property type="project" value="InterPro"/>
</dbReference>
<dbReference type="EMBL" id="CM009303">
    <property type="protein sequence ID" value="PNT03241.1"/>
    <property type="molecule type" value="Genomic_DNA"/>
</dbReference>
<dbReference type="InterPro" id="IPR038535">
    <property type="entry name" value="CNOT1_TTP_bind_sf"/>
</dbReference>
<protein>
    <recommendedName>
        <fullName evidence="15">CCR4-Not complex component Not1 C-terminal domain-containing protein</fullName>
    </recommendedName>
</protein>